<dbReference type="EMBL" id="CAXJRC010000022">
    <property type="protein sequence ID" value="CAL2106829.1"/>
    <property type="molecule type" value="Genomic_DNA"/>
</dbReference>
<organism evidence="1 2">
    <name type="scientific">Tenacibaculum vairaonense</name>
    <dbReference type="NCBI Taxonomy" id="3137860"/>
    <lineage>
        <taxon>Bacteria</taxon>
        <taxon>Pseudomonadati</taxon>
        <taxon>Bacteroidota</taxon>
        <taxon>Flavobacteriia</taxon>
        <taxon>Flavobacteriales</taxon>
        <taxon>Flavobacteriaceae</taxon>
        <taxon>Tenacibaculum</taxon>
    </lineage>
</organism>
<dbReference type="Proteomes" id="UP001497602">
    <property type="component" value="Unassembled WGS sequence"/>
</dbReference>
<evidence type="ECO:0000313" key="2">
    <source>
        <dbReference type="Proteomes" id="UP001497602"/>
    </source>
</evidence>
<gene>
    <name evidence="1" type="ORF">T190115A13A_20109</name>
</gene>
<evidence type="ECO:0000313" key="1">
    <source>
        <dbReference type="EMBL" id="CAL2106829.1"/>
    </source>
</evidence>
<comment type="caution">
    <text evidence="1">The sequence shown here is derived from an EMBL/GenBank/DDBJ whole genome shotgun (WGS) entry which is preliminary data.</text>
</comment>
<keyword evidence="2" id="KW-1185">Reference proteome</keyword>
<dbReference type="RefSeq" id="WP_348738556.1">
    <property type="nucleotide sequence ID" value="NZ_CAXJRC010000022.1"/>
</dbReference>
<name>A0ABM9PMA5_9FLAO</name>
<protein>
    <submittedName>
        <fullName evidence="1">Baseplate J-like protein</fullName>
    </submittedName>
</protein>
<reference evidence="1 2" key="1">
    <citation type="submission" date="2024-05" db="EMBL/GenBank/DDBJ databases">
        <authorList>
            <person name="Duchaud E."/>
        </authorList>
    </citation>
    <scope>NUCLEOTIDE SEQUENCE [LARGE SCALE GENOMIC DNA]</scope>
    <source>
        <strain evidence="1">Ena-SAMPLE-TAB-13-05-2024-13:56:06:370-140305</strain>
    </source>
</reference>
<sequence length="1103" mass="126293">MCNKCSHINNVIFRRNGTNQTDRVQHALNPENIELHDFSIEDWLLFAFHFAKQVNYFSIDNTDTPEGDWQSFFDMIALSDKEFPDRTNKEYNRLKKSIAEVLTSYEKEGNLTPHLTLFVCFLKLLEFSKKRFNALTKRHLDYFYKDILKIEKLSPKEDKVHVLFELAKKVSEQQIVKNTALDAKKDKEGNKLVYQLNKDFIANKASIVSLKSTYNDIYKGEIKYSSVANSFDGIGKELPETTPFWYPFGYNSSEKNYTELPSPQLGFSIASPLFYLQEGTRNVSITITFKNKIEATGFTPEKIVDCIGVSYSDKKAWQEVSLSKLALPLHVKGKKAFQKTNITTNKLQLVITIPKELPPVVAYNEERLKSNLTTDLPVFRFLCKTDTKEGHDFFRKIVKKAVKSIQINVAVFEVMSLALENDFGIINPGKPFMPFTSQPIRGGSFEINYPEAFLKKWTDIKVNATWMNTPSSFVSHYIGYKKSFLKKVSKTDYIDGVLIAEEPVKEANQPVDGMTITDRSTKMVINESDSIINSDEDFKATLSLFQKEEWKVQDKKVVLFNKQKNGSYTLNTTLTNAKKEIEEDGVIKLTTNQSFLHTLYPILYTLAFTSDNDEAPIPNPPYTPLVETISLDYAAEEMVDLEKATEDKYKTNRIQLFHNDVFGTYEEHKYLKEQAKVAKIIAKDTSCYLVPDYCHGGELYIGIANIVPLQQVAMLIQVLEGSENPNVATFKGKQGVSWSVLCNNYWKVLEEEIIINEVDNFLKSGIVQIKIPEQATTTNTKFSEEVIWIRAKMHKSFDAVCKVFGIHAQATIATFQNDNNELSHLENGLSAETIAKLVTRIPQVKGVYQPYSSFGGRPEETDVKYYQRVSERLRHKNRAINLWDYEHIILEEFPEVYRAKCLNHTSKTSFQAPGNVLVIVIPDIINRNVFDIYEPRLSQTTLNKIEKHINSLNGMQVEALVDNAQYERVHVKVSVKFYPEFDENFYKDQLQEDITKLLSPWAFDTSENIVFGIELNSSSVIDYIEKLPYVDYLVALEMAKISAEDDIQLAEGNKEILKKLTFEKTMIPSSPKHILVSSKTHSISTNVPTCNDIKIEESEQCLY</sequence>
<accession>A0ABM9PMA5</accession>
<proteinExistence type="predicted"/>